<evidence type="ECO:0000313" key="2">
    <source>
        <dbReference type="EMBL" id="TKK90144.1"/>
    </source>
</evidence>
<accession>A0A4U3MNA0</accession>
<gene>
    <name evidence="2" type="ORF">FDA94_06920</name>
</gene>
<comment type="caution">
    <text evidence="2">The sequence shown here is derived from an EMBL/GenBank/DDBJ whole genome shotgun (WGS) entry which is preliminary data.</text>
</comment>
<sequence length="362" mass="38682">MRKSLRLMLAAATGAALFATGAVVAAPAYAAVGVDSGTGLTDLFIPPSGSDKIPFKVKVTDAYAAGLDKPVRVHVEFRKPDEPDSATPHEGTAAEIPTVTATPAPTATVDVAASIPVAASDKPGTWKYRVGYAPNGSTTKEWNNWVTFTVATATRVTSATVDPDPVKLKKGEEVDVFANFKLEKYGDEKVTAVRFEHASSGDYYSLNSGLEADDSYHGSASFDDQSPTGSWQLKVNVTRGSKSYSFVKGFSVSGSTKAAKAKSKITIAVSPAKVKKGKTVKIYGKVYRGTSKWGAWSKKILKLYFKKKGTSTWKFVGYVGANSTGKYSKTVKPKYDGYWRLSATSTSATNSSLSPYKLVDVR</sequence>
<evidence type="ECO:0000256" key="1">
    <source>
        <dbReference type="SAM" id="SignalP"/>
    </source>
</evidence>
<keyword evidence="3" id="KW-1185">Reference proteome</keyword>
<feature type="chain" id="PRO_5020668069" evidence="1">
    <location>
        <begin position="31"/>
        <end position="362"/>
    </location>
</feature>
<name>A0A4U3MNA0_9ACTN</name>
<dbReference type="OrthoDB" id="3511250at2"/>
<proteinExistence type="predicted"/>
<organism evidence="2 3">
    <name type="scientific">Herbidospora galbida</name>
    <dbReference type="NCBI Taxonomy" id="2575442"/>
    <lineage>
        <taxon>Bacteria</taxon>
        <taxon>Bacillati</taxon>
        <taxon>Actinomycetota</taxon>
        <taxon>Actinomycetes</taxon>
        <taxon>Streptosporangiales</taxon>
        <taxon>Streptosporangiaceae</taxon>
        <taxon>Herbidospora</taxon>
    </lineage>
</organism>
<evidence type="ECO:0000313" key="3">
    <source>
        <dbReference type="Proteomes" id="UP000308705"/>
    </source>
</evidence>
<dbReference type="AlphaFoldDB" id="A0A4U3MNA0"/>
<feature type="signal peptide" evidence="1">
    <location>
        <begin position="1"/>
        <end position="30"/>
    </location>
</feature>
<reference evidence="2 3" key="1">
    <citation type="submission" date="2019-04" db="EMBL/GenBank/DDBJ databases">
        <title>Herbidospora sp. NEAU-GS14.nov., a novel actinomycete isolated from soil.</title>
        <authorList>
            <person name="Han L."/>
        </authorList>
    </citation>
    <scope>NUCLEOTIDE SEQUENCE [LARGE SCALE GENOMIC DNA]</scope>
    <source>
        <strain evidence="2 3">NEAU-GS14</strain>
    </source>
</reference>
<keyword evidence="1" id="KW-0732">Signal</keyword>
<dbReference type="RefSeq" id="WP_137246184.1">
    <property type="nucleotide sequence ID" value="NZ_SZQA01000004.1"/>
</dbReference>
<dbReference type="Proteomes" id="UP000308705">
    <property type="component" value="Unassembled WGS sequence"/>
</dbReference>
<protein>
    <submittedName>
        <fullName evidence="2">Uncharacterized protein</fullName>
    </submittedName>
</protein>
<dbReference type="EMBL" id="SZQA01000004">
    <property type="protein sequence ID" value="TKK90144.1"/>
    <property type="molecule type" value="Genomic_DNA"/>
</dbReference>